<dbReference type="InterPro" id="IPR050352">
    <property type="entry name" value="ABCG_transporters"/>
</dbReference>
<dbReference type="InterPro" id="IPR003439">
    <property type="entry name" value="ABC_transporter-like_ATP-bd"/>
</dbReference>
<dbReference type="GeneID" id="112684656"/>
<dbReference type="GO" id="GO:0005524">
    <property type="term" value="F:ATP binding"/>
    <property type="evidence" value="ECO:0007669"/>
    <property type="project" value="UniProtKB-KW"/>
</dbReference>
<dbReference type="RefSeq" id="XP_025412062.1">
    <property type="nucleotide sequence ID" value="XM_025556277.1"/>
</dbReference>
<name>A0A8B8FN10_9HEMI</name>
<dbReference type="InterPro" id="IPR013525">
    <property type="entry name" value="ABC2_TM"/>
</dbReference>
<dbReference type="PROSITE" id="PS50893">
    <property type="entry name" value="ABC_TRANSPORTER_2"/>
    <property type="match status" value="1"/>
</dbReference>
<dbReference type="InterPro" id="IPR027417">
    <property type="entry name" value="P-loop_NTPase"/>
</dbReference>
<evidence type="ECO:0000256" key="8">
    <source>
        <dbReference type="ARBA" id="ARBA00023136"/>
    </source>
</evidence>
<keyword evidence="3" id="KW-0813">Transport</keyword>
<dbReference type="GO" id="GO:0016887">
    <property type="term" value="F:ATP hydrolysis activity"/>
    <property type="evidence" value="ECO:0007669"/>
    <property type="project" value="InterPro"/>
</dbReference>
<gene>
    <name evidence="13" type="primary">LOC112684656</name>
</gene>
<dbReference type="OrthoDB" id="66620at2759"/>
<evidence type="ECO:0000256" key="10">
    <source>
        <dbReference type="SAM" id="Phobius"/>
    </source>
</evidence>
<dbReference type="Pfam" id="PF19055">
    <property type="entry name" value="ABC2_membrane_7"/>
    <property type="match status" value="1"/>
</dbReference>
<evidence type="ECO:0000313" key="12">
    <source>
        <dbReference type="Proteomes" id="UP000694846"/>
    </source>
</evidence>
<sequence>MTTEEKQAAMARVKSTVSFADMVDDQDVGVDGDDGDEGHQDQDEEEMLLNDTTRTRVFSVSKDRPITRIPTRVEMKTLTHKAKRPAVDIEFHDLTYAVNTTAGQRTILKGINGFFRSGHLTAIMGPSGAGKSSLMNILAGYVSSDIKGQILTNGHPRNMQLFKKLSSYIMQEDLLQPRLTVIESLSYAARLKIGRELSKEDKKKSSSLNAWKKRIHFVQNRNFFFEGKIFSTCLKTFTIELKFTVNEVLELLGVSVCRNTYVEKLSGGQRKRLSVALELVNNPPVIFLDEPTTGLDIVAIKQCVTLLVDLAKQGRTVVCTIHQPSSSLYHMFDHVYMLARGSCIYNGSPRQLVPFLAQIGHVCKPTYNPADFVFEVLDNDTIVELTKEIQNGKMILCDDLDEMEKNVSTSKLCRNETLIALPPVFDDHKSQIKESDLEYPSSFSTQFSILLERKTKQFIRNKIGLWISFFHHAFSALLIGSIYYGIGLDGSHPFENFKFCISVVVFFVYTHIMGPVLTFPSEVKLLRREYFNRWYSLKSYFFASMITSLPSMLLFGSLFIFIVYFLSAQPIEWIRFTQFMGVGLFTGYISEGLGVLIGSSVNNATGAVMTPALLAPMLALAVYGMGYGLVIEPLMETLMATSFLRYSLVGILTSLFGDGRADLACNKADLYCHYKNPDLLLRDLGMSGRSITNQFIGLTVFGVLFRVAAYYAIKLRMMNQPLRKIPLYFKKFLRG</sequence>
<dbReference type="Gene3D" id="3.40.50.300">
    <property type="entry name" value="P-loop containing nucleotide triphosphate hydrolases"/>
    <property type="match status" value="1"/>
</dbReference>
<proteinExistence type="inferred from homology"/>
<keyword evidence="5" id="KW-0547">Nucleotide-binding</keyword>
<dbReference type="Proteomes" id="UP000694846">
    <property type="component" value="Unplaced"/>
</dbReference>
<feature type="transmembrane region" description="Helical" evidence="10">
    <location>
        <begin position="540"/>
        <end position="567"/>
    </location>
</feature>
<comment type="subcellular location">
    <subcellularLocation>
        <location evidence="1">Membrane</location>
        <topology evidence="1">Multi-pass membrane protein</topology>
    </subcellularLocation>
</comment>
<feature type="domain" description="ABC transporter" evidence="11">
    <location>
        <begin position="89"/>
        <end position="365"/>
    </location>
</feature>
<keyword evidence="6" id="KW-0067">ATP-binding</keyword>
<comment type="similarity">
    <text evidence="2">Belongs to the ABC transporter superfamily. ABCG family. Eye pigment precursor importer (TC 3.A.1.204) subfamily.</text>
</comment>
<keyword evidence="8 10" id="KW-0472">Membrane</keyword>
<dbReference type="InterPro" id="IPR003593">
    <property type="entry name" value="AAA+_ATPase"/>
</dbReference>
<organism evidence="12 13">
    <name type="scientific">Sipha flava</name>
    <name type="common">yellow sugarcane aphid</name>
    <dbReference type="NCBI Taxonomy" id="143950"/>
    <lineage>
        <taxon>Eukaryota</taxon>
        <taxon>Metazoa</taxon>
        <taxon>Ecdysozoa</taxon>
        <taxon>Arthropoda</taxon>
        <taxon>Hexapoda</taxon>
        <taxon>Insecta</taxon>
        <taxon>Pterygota</taxon>
        <taxon>Neoptera</taxon>
        <taxon>Paraneoptera</taxon>
        <taxon>Hemiptera</taxon>
        <taxon>Sternorrhyncha</taxon>
        <taxon>Aphidomorpha</taxon>
        <taxon>Aphidoidea</taxon>
        <taxon>Aphididae</taxon>
        <taxon>Sipha</taxon>
    </lineage>
</organism>
<feature type="transmembrane region" description="Helical" evidence="10">
    <location>
        <begin position="496"/>
        <end position="519"/>
    </location>
</feature>
<evidence type="ECO:0000256" key="2">
    <source>
        <dbReference type="ARBA" id="ARBA00005814"/>
    </source>
</evidence>
<dbReference type="GO" id="GO:0005886">
    <property type="term" value="C:plasma membrane"/>
    <property type="evidence" value="ECO:0007669"/>
    <property type="project" value="TreeGrafter"/>
</dbReference>
<evidence type="ECO:0000313" key="13">
    <source>
        <dbReference type="RefSeq" id="XP_025412062.1"/>
    </source>
</evidence>
<evidence type="ECO:0000256" key="6">
    <source>
        <dbReference type="ARBA" id="ARBA00022840"/>
    </source>
</evidence>
<keyword evidence="7 10" id="KW-1133">Transmembrane helix</keyword>
<evidence type="ECO:0000256" key="7">
    <source>
        <dbReference type="ARBA" id="ARBA00022989"/>
    </source>
</evidence>
<evidence type="ECO:0000256" key="1">
    <source>
        <dbReference type="ARBA" id="ARBA00004141"/>
    </source>
</evidence>
<dbReference type="PANTHER" id="PTHR48041">
    <property type="entry name" value="ABC TRANSPORTER G FAMILY MEMBER 28"/>
    <property type="match status" value="1"/>
</dbReference>
<evidence type="ECO:0000256" key="5">
    <source>
        <dbReference type="ARBA" id="ARBA00022741"/>
    </source>
</evidence>
<dbReference type="InterPro" id="IPR043926">
    <property type="entry name" value="ABCG_dom"/>
</dbReference>
<dbReference type="AlphaFoldDB" id="A0A8B8FN10"/>
<dbReference type="Pfam" id="PF01061">
    <property type="entry name" value="ABC2_membrane"/>
    <property type="match status" value="1"/>
</dbReference>
<evidence type="ECO:0000256" key="3">
    <source>
        <dbReference type="ARBA" id="ARBA00022448"/>
    </source>
</evidence>
<feature type="region of interest" description="Disordered" evidence="9">
    <location>
        <begin position="23"/>
        <end position="45"/>
    </location>
</feature>
<feature type="transmembrane region" description="Helical" evidence="10">
    <location>
        <begin position="463"/>
        <end position="484"/>
    </location>
</feature>
<dbReference type="PANTHER" id="PTHR48041:SF105">
    <property type="entry name" value="FI02074P"/>
    <property type="match status" value="1"/>
</dbReference>
<accession>A0A8B8FN10</accession>
<evidence type="ECO:0000259" key="11">
    <source>
        <dbReference type="PROSITE" id="PS50893"/>
    </source>
</evidence>
<dbReference type="SMART" id="SM00382">
    <property type="entry name" value="AAA"/>
    <property type="match status" value="1"/>
</dbReference>
<dbReference type="Pfam" id="PF00005">
    <property type="entry name" value="ABC_tran"/>
    <property type="match status" value="1"/>
</dbReference>
<feature type="transmembrane region" description="Helical" evidence="10">
    <location>
        <begin position="613"/>
        <end position="631"/>
    </location>
</feature>
<feature type="transmembrane region" description="Helical" evidence="10">
    <location>
        <begin position="579"/>
        <end position="601"/>
    </location>
</feature>
<dbReference type="PROSITE" id="PS00211">
    <property type="entry name" value="ABC_TRANSPORTER_1"/>
    <property type="match status" value="1"/>
</dbReference>
<dbReference type="InterPro" id="IPR017871">
    <property type="entry name" value="ABC_transporter-like_CS"/>
</dbReference>
<dbReference type="CDD" id="cd03213">
    <property type="entry name" value="ABCG_EPDR"/>
    <property type="match status" value="1"/>
</dbReference>
<feature type="transmembrane region" description="Helical" evidence="10">
    <location>
        <begin position="695"/>
        <end position="713"/>
    </location>
</feature>
<evidence type="ECO:0000256" key="9">
    <source>
        <dbReference type="SAM" id="MobiDB-lite"/>
    </source>
</evidence>
<dbReference type="GO" id="GO:0140359">
    <property type="term" value="F:ABC-type transporter activity"/>
    <property type="evidence" value="ECO:0007669"/>
    <property type="project" value="InterPro"/>
</dbReference>
<keyword evidence="12" id="KW-1185">Reference proteome</keyword>
<dbReference type="SUPFAM" id="SSF52540">
    <property type="entry name" value="P-loop containing nucleoside triphosphate hydrolases"/>
    <property type="match status" value="1"/>
</dbReference>
<protein>
    <submittedName>
        <fullName evidence="13">LOW QUALITY PROTEIN: ATP-binding cassette sub-family G member 4-like</fullName>
    </submittedName>
</protein>
<reference evidence="13" key="1">
    <citation type="submission" date="2025-08" db="UniProtKB">
        <authorList>
            <consortium name="RefSeq"/>
        </authorList>
    </citation>
    <scope>IDENTIFICATION</scope>
    <source>
        <tissue evidence="13">Whole body</tissue>
    </source>
</reference>
<evidence type="ECO:0000256" key="4">
    <source>
        <dbReference type="ARBA" id="ARBA00022692"/>
    </source>
</evidence>
<keyword evidence="4 10" id="KW-0812">Transmembrane</keyword>